<proteinExistence type="predicted"/>
<sequence>MSSTLAQIKLKNYQNSKIYEDGKEKKEMEYPAYTIIYTKYELILSKLLYKHLFNKVKDESIWHMPHKKRYIFTPINKIHIGNSKIFDDTNYLENFINFVTFGEYKKELKEIHHSYIIVETTDGDLLIEKDGKEIVVKNGIRNDYYENTRIINTNNKPNFCLYSLLCNTIDTYDSTEEFFDYDLVTNNCQHFIAKILDSNGIEGAYDYVRQDEYYDKFKQSKFAGFFNYFIRITHKP</sequence>
<accession>A0A6C0E265</accession>
<dbReference type="EMBL" id="MN739695">
    <property type="protein sequence ID" value="QHT21505.1"/>
    <property type="molecule type" value="Genomic_DNA"/>
</dbReference>
<organism evidence="1">
    <name type="scientific">viral metagenome</name>
    <dbReference type="NCBI Taxonomy" id="1070528"/>
    <lineage>
        <taxon>unclassified sequences</taxon>
        <taxon>metagenomes</taxon>
        <taxon>organismal metagenomes</taxon>
    </lineage>
</organism>
<reference evidence="1" key="1">
    <citation type="journal article" date="2020" name="Nature">
        <title>Giant virus diversity and host interactions through global metagenomics.</title>
        <authorList>
            <person name="Schulz F."/>
            <person name="Roux S."/>
            <person name="Paez-Espino D."/>
            <person name="Jungbluth S."/>
            <person name="Walsh D.A."/>
            <person name="Denef V.J."/>
            <person name="McMahon K.D."/>
            <person name="Konstantinidis K.T."/>
            <person name="Eloe-Fadrosh E.A."/>
            <person name="Kyrpides N.C."/>
            <person name="Woyke T."/>
        </authorList>
    </citation>
    <scope>NUCLEOTIDE SEQUENCE</scope>
    <source>
        <strain evidence="1">GVMAG-M-3300023179-103</strain>
    </source>
</reference>
<protein>
    <submittedName>
        <fullName evidence="1">Uncharacterized protein</fullName>
    </submittedName>
</protein>
<evidence type="ECO:0000313" key="1">
    <source>
        <dbReference type="EMBL" id="QHT21505.1"/>
    </source>
</evidence>
<name>A0A6C0E265_9ZZZZ</name>
<dbReference type="AlphaFoldDB" id="A0A6C0E265"/>